<organism evidence="16 17">
    <name type="scientific">Limisphaera ngatamarikiensis</name>
    <dbReference type="NCBI Taxonomy" id="1324935"/>
    <lineage>
        <taxon>Bacteria</taxon>
        <taxon>Pseudomonadati</taxon>
        <taxon>Verrucomicrobiota</taxon>
        <taxon>Verrucomicrobiia</taxon>
        <taxon>Limisphaerales</taxon>
        <taxon>Limisphaeraceae</taxon>
        <taxon>Limisphaera</taxon>
    </lineage>
</organism>
<evidence type="ECO:0000256" key="4">
    <source>
        <dbReference type="ARBA" id="ARBA00022490"/>
    </source>
</evidence>
<dbReference type="SFLD" id="SFLDS00029">
    <property type="entry name" value="Radical_SAM"/>
    <property type="match status" value="1"/>
</dbReference>
<keyword evidence="6 14" id="KW-0489">Methyltransferase</keyword>
<dbReference type="NCBIfam" id="TIGR00048">
    <property type="entry name" value="rRNA_mod_RlmN"/>
    <property type="match status" value="1"/>
</dbReference>
<dbReference type="PROSITE" id="PS51918">
    <property type="entry name" value="RADICAL_SAM"/>
    <property type="match status" value="1"/>
</dbReference>
<evidence type="ECO:0000256" key="10">
    <source>
        <dbReference type="ARBA" id="ARBA00022723"/>
    </source>
</evidence>
<feature type="binding site" evidence="14">
    <location>
        <position position="125"/>
    </location>
    <ligand>
        <name>[4Fe-4S] cluster</name>
        <dbReference type="ChEBI" id="CHEBI:49883"/>
        <note>4Fe-4S-S-AdoMet</note>
    </ligand>
</feature>
<comment type="catalytic activity">
    <reaction evidence="14">
        <text>adenosine(2503) in 23S rRNA + 2 reduced [2Fe-2S]-[ferredoxin] + 2 S-adenosyl-L-methionine = 2-methyladenosine(2503) in 23S rRNA + 5'-deoxyadenosine + L-methionine + 2 oxidized [2Fe-2S]-[ferredoxin] + S-adenosyl-L-homocysteine</text>
        <dbReference type="Rhea" id="RHEA:42916"/>
        <dbReference type="Rhea" id="RHEA-COMP:10000"/>
        <dbReference type="Rhea" id="RHEA-COMP:10001"/>
        <dbReference type="Rhea" id="RHEA-COMP:10152"/>
        <dbReference type="Rhea" id="RHEA-COMP:10282"/>
        <dbReference type="ChEBI" id="CHEBI:17319"/>
        <dbReference type="ChEBI" id="CHEBI:33737"/>
        <dbReference type="ChEBI" id="CHEBI:33738"/>
        <dbReference type="ChEBI" id="CHEBI:57844"/>
        <dbReference type="ChEBI" id="CHEBI:57856"/>
        <dbReference type="ChEBI" id="CHEBI:59789"/>
        <dbReference type="ChEBI" id="CHEBI:74411"/>
        <dbReference type="ChEBI" id="CHEBI:74497"/>
        <dbReference type="EC" id="2.1.1.192"/>
    </reaction>
</comment>
<dbReference type="GO" id="GO:0005737">
    <property type="term" value="C:cytoplasm"/>
    <property type="evidence" value="ECO:0007669"/>
    <property type="project" value="UniProtKB-SubCell"/>
</dbReference>
<dbReference type="SUPFAM" id="SSF102114">
    <property type="entry name" value="Radical SAM enzymes"/>
    <property type="match status" value="1"/>
</dbReference>
<keyword evidence="9 14" id="KW-0819">tRNA processing</keyword>
<proteinExistence type="inferred from homology"/>
<keyword evidence="3 14" id="KW-0004">4Fe-4S</keyword>
<dbReference type="GO" id="GO:0002935">
    <property type="term" value="F:tRNA (adenine(37)-C2)-methyltransferase activity"/>
    <property type="evidence" value="ECO:0007669"/>
    <property type="project" value="UniProtKB-UniRule"/>
</dbReference>
<comment type="subcellular location">
    <subcellularLocation>
        <location evidence="1 14">Cytoplasm</location>
    </subcellularLocation>
</comment>
<dbReference type="GO" id="GO:0019843">
    <property type="term" value="F:rRNA binding"/>
    <property type="evidence" value="ECO:0007669"/>
    <property type="project" value="UniProtKB-UniRule"/>
</dbReference>
<dbReference type="EMBL" id="JAAKYA010000004">
    <property type="protein sequence ID" value="NGO37841.1"/>
    <property type="molecule type" value="Genomic_DNA"/>
</dbReference>
<dbReference type="GO" id="GO:0000049">
    <property type="term" value="F:tRNA binding"/>
    <property type="evidence" value="ECO:0007669"/>
    <property type="project" value="UniProtKB-UniRule"/>
</dbReference>
<protein>
    <recommendedName>
        <fullName evidence="14">Probable dual-specificity RNA methyltransferase RlmN</fullName>
        <ecNumber evidence="14">2.1.1.192</ecNumber>
    </recommendedName>
    <alternativeName>
        <fullName evidence="14">23S rRNA (adenine(2503)-C(2))-methyltransferase</fullName>
    </alternativeName>
    <alternativeName>
        <fullName evidence="14">23S rRNA m2A2503 methyltransferase</fullName>
    </alternativeName>
    <alternativeName>
        <fullName evidence="14">Ribosomal RNA large subunit methyltransferase N</fullName>
    </alternativeName>
    <alternativeName>
        <fullName evidence="14">tRNA (adenine(37)-C(2))-methyltransferase</fullName>
    </alternativeName>
    <alternativeName>
        <fullName evidence="14">tRNA m2A37 methyltransferase</fullName>
    </alternativeName>
</protein>
<evidence type="ECO:0000256" key="12">
    <source>
        <dbReference type="ARBA" id="ARBA00023014"/>
    </source>
</evidence>
<feature type="binding site" evidence="14">
    <location>
        <position position="209"/>
    </location>
    <ligand>
        <name>S-adenosyl-L-methionine</name>
        <dbReference type="ChEBI" id="CHEBI:59789"/>
    </ligand>
</feature>
<comment type="function">
    <text evidence="14">Specifically methylates position 2 of adenine 2503 in 23S rRNA and position 2 of adenine 37 in tRNAs.</text>
</comment>
<reference evidence="16 17" key="1">
    <citation type="submission" date="2020-02" db="EMBL/GenBank/DDBJ databases">
        <title>Draft genome sequence of Limisphaera ngatamarikiensis NGM72.4T, a thermophilic Verrucomicrobia grouped in subdivision 3.</title>
        <authorList>
            <person name="Carere C.R."/>
            <person name="Steen J."/>
            <person name="Hugenholtz P."/>
            <person name="Stott M.B."/>
        </authorList>
    </citation>
    <scope>NUCLEOTIDE SEQUENCE [LARGE SCALE GENOMIC DNA]</scope>
    <source>
        <strain evidence="16 17">NGM72.4</strain>
    </source>
</reference>
<dbReference type="GO" id="GO:0051539">
    <property type="term" value="F:4 iron, 4 sulfur cluster binding"/>
    <property type="evidence" value="ECO:0007669"/>
    <property type="project" value="UniProtKB-UniRule"/>
</dbReference>
<comment type="caution">
    <text evidence="16">The sequence shown here is derived from an EMBL/GenBank/DDBJ whole genome shotgun (WGS) entry which is preliminary data.</text>
</comment>
<feature type="domain" description="Radical SAM core" evidence="15">
    <location>
        <begin position="107"/>
        <end position="346"/>
    </location>
</feature>
<comment type="similarity">
    <text evidence="2 14">Belongs to the radical SAM superfamily. RlmN family.</text>
</comment>
<evidence type="ECO:0000256" key="14">
    <source>
        <dbReference type="HAMAP-Rule" id="MF_01849"/>
    </source>
</evidence>
<dbReference type="Gene3D" id="1.10.150.530">
    <property type="match status" value="1"/>
</dbReference>
<evidence type="ECO:0000313" key="17">
    <source>
        <dbReference type="Proteomes" id="UP000477311"/>
    </source>
</evidence>
<dbReference type="InterPro" id="IPR004383">
    <property type="entry name" value="rRNA_lsu_MTrfase_RlmN/Cfr"/>
</dbReference>
<dbReference type="GO" id="GO:0046872">
    <property type="term" value="F:metal ion binding"/>
    <property type="evidence" value="ECO:0007669"/>
    <property type="project" value="UniProtKB-KW"/>
</dbReference>
<evidence type="ECO:0000313" key="16">
    <source>
        <dbReference type="EMBL" id="NGO37841.1"/>
    </source>
</evidence>
<evidence type="ECO:0000259" key="15">
    <source>
        <dbReference type="PROSITE" id="PS51918"/>
    </source>
</evidence>
<feature type="disulfide bond" description="(transient)" evidence="14">
    <location>
        <begin position="114"/>
        <end position="351"/>
    </location>
</feature>
<sequence>MLQMQDIRSLTRDELHAQLIAWGEPAYRVDQILNWLYRHHATDWSVMTNLPRALRDKLGSRFTLNRLELVRLQGAADETRKFLWRLPDGALIESVLIPANPALYGEPADRHTLCVSTQVGCAYGCRFCASGLGGWKRNLEPFEIVEQVIAVERWHRESAGPTPTDRLVDNLVIMGMGEPLANYDNLMRALRILNAPWGGRIGARRITISTSGLVPGIRKLAEEPEQFRLAISLHGATDTVRSRLMPVNRKYPLAELVAALQYYQERKGRMLTFEYILIAGVNDGLEQVPPLAALARRLHAKVNLIPYNPVDGLPWRRPDPATCDAFLNALKRAGVTATLRREKGTDIDAACGQLRLRTLQELDPGSQPANATPPRP</sequence>
<keyword evidence="4 14" id="KW-0963">Cytoplasm</keyword>
<evidence type="ECO:0000256" key="13">
    <source>
        <dbReference type="ARBA" id="ARBA00023157"/>
    </source>
</evidence>
<dbReference type="InterPro" id="IPR006638">
    <property type="entry name" value="Elp3/MiaA/NifB-like_rSAM"/>
</dbReference>
<comment type="miscellaneous">
    <text evidence="14">Reaction proceeds by a ping-pong mechanism involving intermediate methylation of a conserved cysteine residue.</text>
</comment>
<evidence type="ECO:0000256" key="9">
    <source>
        <dbReference type="ARBA" id="ARBA00022694"/>
    </source>
</evidence>
<dbReference type="GO" id="GO:0030488">
    <property type="term" value="P:tRNA methylation"/>
    <property type="evidence" value="ECO:0007669"/>
    <property type="project" value="UniProtKB-UniRule"/>
</dbReference>
<dbReference type="Pfam" id="PF04055">
    <property type="entry name" value="Radical_SAM"/>
    <property type="match status" value="1"/>
</dbReference>
<dbReference type="Proteomes" id="UP000477311">
    <property type="component" value="Unassembled WGS sequence"/>
</dbReference>
<keyword evidence="7 14" id="KW-0808">Transferase</keyword>
<evidence type="ECO:0000256" key="8">
    <source>
        <dbReference type="ARBA" id="ARBA00022691"/>
    </source>
</evidence>
<dbReference type="PANTHER" id="PTHR30544:SF5">
    <property type="entry name" value="RADICAL SAM CORE DOMAIN-CONTAINING PROTEIN"/>
    <property type="match status" value="1"/>
</dbReference>
<dbReference type="SMART" id="SM00729">
    <property type="entry name" value="Elp3"/>
    <property type="match status" value="1"/>
</dbReference>
<dbReference type="SFLD" id="SFLDG01062">
    <property type="entry name" value="methyltransferase_(Class_A)"/>
    <property type="match status" value="1"/>
</dbReference>
<dbReference type="InterPro" id="IPR027492">
    <property type="entry name" value="RNA_MTrfase_RlmN"/>
</dbReference>
<feature type="binding site" evidence="14">
    <location>
        <begin position="232"/>
        <end position="234"/>
    </location>
    <ligand>
        <name>S-adenosyl-L-methionine</name>
        <dbReference type="ChEBI" id="CHEBI:59789"/>
    </ligand>
</feature>
<feature type="binding site" evidence="14">
    <location>
        <position position="121"/>
    </location>
    <ligand>
        <name>[4Fe-4S] cluster</name>
        <dbReference type="ChEBI" id="CHEBI:49883"/>
        <note>4Fe-4S-S-AdoMet</note>
    </ligand>
</feature>
<evidence type="ECO:0000256" key="5">
    <source>
        <dbReference type="ARBA" id="ARBA00022552"/>
    </source>
</evidence>
<keyword evidence="17" id="KW-1185">Reference proteome</keyword>
<feature type="binding site" evidence="14">
    <location>
        <position position="128"/>
    </location>
    <ligand>
        <name>[4Fe-4S] cluster</name>
        <dbReference type="ChEBI" id="CHEBI:49883"/>
        <note>4Fe-4S-S-AdoMet</note>
    </ligand>
</feature>
<dbReference type="InterPro" id="IPR040072">
    <property type="entry name" value="Methyltransferase_A"/>
</dbReference>
<feature type="active site" description="S-methylcysteine intermediate" evidence="14">
    <location>
        <position position="351"/>
    </location>
</feature>
<evidence type="ECO:0000256" key="7">
    <source>
        <dbReference type="ARBA" id="ARBA00022679"/>
    </source>
</evidence>
<feature type="binding site" evidence="14">
    <location>
        <begin position="177"/>
        <end position="178"/>
    </location>
    <ligand>
        <name>S-adenosyl-L-methionine</name>
        <dbReference type="ChEBI" id="CHEBI:59789"/>
    </ligand>
</feature>
<dbReference type="RefSeq" id="WP_165105033.1">
    <property type="nucleotide sequence ID" value="NZ_JAAKYA010000004.1"/>
</dbReference>
<dbReference type="InterPro" id="IPR058240">
    <property type="entry name" value="rSAM_sf"/>
</dbReference>
<keyword evidence="5 14" id="KW-0698">rRNA processing</keyword>
<keyword evidence="8 14" id="KW-0949">S-adenosyl-L-methionine</keyword>
<dbReference type="InterPro" id="IPR013785">
    <property type="entry name" value="Aldolase_TIM"/>
</dbReference>
<keyword evidence="13 14" id="KW-1015">Disulfide bond</keyword>
<keyword evidence="11 14" id="KW-0408">Iron</keyword>
<keyword evidence="12 14" id="KW-0411">Iron-sulfur</keyword>
<dbReference type="PIRSF" id="PIRSF006004">
    <property type="entry name" value="CHP00048"/>
    <property type="match status" value="1"/>
</dbReference>
<evidence type="ECO:0000256" key="1">
    <source>
        <dbReference type="ARBA" id="ARBA00004496"/>
    </source>
</evidence>
<evidence type="ECO:0000256" key="6">
    <source>
        <dbReference type="ARBA" id="ARBA00022603"/>
    </source>
</evidence>
<accession>A0A6M1RRD3</accession>
<feature type="active site" description="Proton acceptor" evidence="14">
    <location>
        <position position="93"/>
    </location>
</feature>
<evidence type="ECO:0000256" key="2">
    <source>
        <dbReference type="ARBA" id="ARBA00007544"/>
    </source>
</evidence>
<keyword evidence="10 14" id="KW-0479">Metal-binding</keyword>
<dbReference type="HAMAP" id="MF_01849">
    <property type="entry name" value="RNA_methyltr_RlmN"/>
    <property type="match status" value="1"/>
</dbReference>
<evidence type="ECO:0000256" key="3">
    <source>
        <dbReference type="ARBA" id="ARBA00022485"/>
    </source>
</evidence>
<comment type="cofactor">
    <cofactor evidence="14">
        <name>[4Fe-4S] cluster</name>
        <dbReference type="ChEBI" id="CHEBI:49883"/>
    </cofactor>
    <text evidence="14">Binds 1 [4Fe-4S] cluster. The cluster is coordinated with 3 cysteines and an exchangeable S-adenosyl-L-methionine.</text>
</comment>
<dbReference type="EC" id="2.1.1.192" evidence="14"/>
<dbReference type="SFLD" id="SFLDF00275">
    <property type="entry name" value="adenosine_C2_methyltransferase"/>
    <property type="match status" value="1"/>
</dbReference>
<gene>
    <name evidence="14 16" type="primary">rlmN</name>
    <name evidence="16" type="ORF">G4L39_00270</name>
</gene>
<dbReference type="AlphaFoldDB" id="A0A6M1RRD3"/>
<dbReference type="GO" id="GO:0070475">
    <property type="term" value="P:rRNA base methylation"/>
    <property type="evidence" value="ECO:0007669"/>
    <property type="project" value="UniProtKB-UniRule"/>
</dbReference>
<dbReference type="Gene3D" id="3.20.20.70">
    <property type="entry name" value="Aldolase class I"/>
    <property type="match status" value="1"/>
</dbReference>
<name>A0A6M1RRD3_9BACT</name>
<dbReference type="GO" id="GO:0070040">
    <property type="term" value="F:rRNA (adenine(2503)-C2-)-methyltransferase activity"/>
    <property type="evidence" value="ECO:0007669"/>
    <property type="project" value="UniProtKB-UniRule"/>
</dbReference>
<dbReference type="CDD" id="cd01335">
    <property type="entry name" value="Radical_SAM"/>
    <property type="match status" value="1"/>
</dbReference>
<comment type="catalytic activity">
    <reaction evidence="14">
        <text>adenosine(37) in tRNA + 2 reduced [2Fe-2S]-[ferredoxin] + 2 S-adenosyl-L-methionine = 2-methyladenosine(37) in tRNA + 5'-deoxyadenosine + L-methionine + 2 oxidized [2Fe-2S]-[ferredoxin] + S-adenosyl-L-homocysteine</text>
        <dbReference type="Rhea" id="RHEA:43332"/>
        <dbReference type="Rhea" id="RHEA-COMP:10000"/>
        <dbReference type="Rhea" id="RHEA-COMP:10001"/>
        <dbReference type="Rhea" id="RHEA-COMP:10162"/>
        <dbReference type="Rhea" id="RHEA-COMP:10485"/>
        <dbReference type="ChEBI" id="CHEBI:17319"/>
        <dbReference type="ChEBI" id="CHEBI:33737"/>
        <dbReference type="ChEBI" id="CHEBI:33738"/>
        <dbReference type="ChEBI" id="CHEBI:57844"/>
        <dbReference type="ChEBI" id="CHEBI:57856"/>
        <dbReference type="ChEBI" id="CHEBI:59789"/>
        <dbReference type="ChEBI" id="CHEBI:74411"/>
        <dbReference type="ChEBI" id="CHEBI:74497"/>
        <dbReference type="EC" id="2.1.1.192"/>
    </reaction>
</comment>
<dbReference type="InterPro" id="IPR048641">
    <property type="entry name" value="RlmN_N"/>
</dbReference>
<dbReference type="PANTHER" id="PTHR30544">
    <property type="entry name" value="23S RRNA METHYLTRANSFERASE"/>
    <property type="match status" value="1"/>
</dbReference>
<dbReference type="InterPro" id="IPR007197">
    <property type="entry name" value="rSAM"/>
</dbReference>
<dbReference type="Pfam" id="PF21016">
    <property type="entry name" value="RlmN_N"/>
    <property type="match status" value="1"/>
</dbReference>
<evidence type="ECO:0000256" key="11">
    <source>
        <dbReference type="ARBA" id="ARBA00023004"/>
    </source>
</evidence>
<feature type="binding site" evidence="14">
    <location>
        <position position="308"/>
    </location>
    <ligand>
        <name>S-adenosyl-L-methionine</name>
        <dbReference type="ChEBI" id="CHEBI:59789"/>
    </ligand>
</feature>
<dbReference type="FunFam" id="3.20.20.70:FF:000014">
    <property type="entry name" value="Probable dual-specificity RNA methyltransferase RlmN"/>
    <property type="match status" value="1"/>
</dbReference>